<evidence type="ECO:0000313" key="2">
    <source>
        <dbReference type="EMBL" id="GBN56722.1"/>
    </source>
</evidence>
<name>A0A4Y2Q079_ARAVE</name>
<protein>
    <submittedName>
        <fullName evidence="2">Uncharacterized protein</fullName>
    </submittedName>
</protein>
<gene>
    <name evidence="2" type="ORF">AVEN_100388_1</name>
</gene>
<evidence type="ECO:0000313" key="3">
    <source>
        <dbReference type="Proteomes" id="UP000499080"/>
    </source>
</evidence>
<feature type="region of interest" description="Disordered" evidence="1">
    <location>
        <begin position="1"/>
        <end position="28"/>
    </location>
</feature>
<comment type="caution">
    <text evidence="2">The sequence shown here is derived from an EMBL/GenBank/DDBJ whole genome shotgun (WGS) entry which is preliminary data.</text>
</comment>
<accession>A0A4Y2Q079</accession>
<organism evidence="2 3">
    <name type="scientific">Araneus ventricosus</name>
    <name type="common">Orbweaver spider</name>
    <name type="synonym">Epeira ventricosa</name>
    <dbReference type="NCBI Taxonomy" id="182803"/>
    <lineage>
        <taxon>Eukaryota</taxon>
        <taxon>Metazoa</taxon>
        <taxon>Ecdysozoa</taxon>
        <taxon>Arthropoda</taxon>
        <taxon>Chelicerata</taxon>
        <taxon>Arachnida</taxon>
        <taxon>Araneae</taxon>
        <taxon>Araneomorphae</taxon>
        <taxon>Entelegynae</taxon>
        <taxon>Araneoidea</taxon>
        <taxon>Araneidae</taxon>
        <taxon>Araneus</taxon>
    </lineage>
</organism>
<dbReference type="EMBL" id="BGPR01012578">
    <property type="protein sequence ID" value="GBN56722.1"/>
    <property type="molecule type" value="Genomic_DNA"/>
</dbReference>
<reference evidence="2 3" key="1">
    <citation type="journal article" date="2019" name="Sci. Rep.">
        <title>Orb-weaving spider Araneus ventricosus genome elucidates the spidroin gene catalogue.</title>
        <authorList>
            <person name="Kono N."/>
            <person name="Nakamura H."/>
            <person name="Ohtoshi R."/>
            <person name="Moran D.A.P."/>
            <person name="Shinohara A."/>
            <person name="Yoshida Y."/>
            <person name="Fujiwara M."/>
            <person name="Mori M."/>
            <person name="Tomita M."/>
            <person name="Arakawa K."/>
        </authorList>
    </citation>
    <scope>NUCLEOTIDE SEQUENCE [LARGE SCALE GENOMIC DNA]</scope>
</reference>
<sequence length="84" mass="9619">MSTIDDSSNHKSIDLAFSSSRRSSENDRPLNCSYLLLQSDYHPHPHKFDFGFERVPFPTRNDHLIPCNTPLPTPCKQGDLSIFQ</sequence>
<keyword evidence="3" id="KW-1185">Reference proteome</keyword>
<dbReference type="Proteomes" id="UP000499080">
    <property type="component" value="Unassembled WGS sequence"/>
</dbReference>
<proteinExistence type="predicted"/>
<dbReference type="AlphaFoldDB" id="A0A4Y2Q079"/>
<evidence type="ECO:0000256" key="1">
    <source>
        <dbReference type="SAM" id="MobiDB-lite"/>
    </source>
</evidence>